<name>J3LFV1_ORYBR</name>
<protein>
    <recommendedName>
        <fullName evidence="3">Reverse transcriptase zinc-binding domain-containing protein</fullName>
    </recommendedName>
</protein>
<dbReference type="HOGENOM" id="CLU_1580944_0_0_1"/>
<accession>J3LFV1</accession>
<organism evidence="1">
    <name type="scientific">Oryza brachyantha</name>
    <name type="common">malo sina</name>
    <dbReference type="NCBI Taxonomy" id="4533"/>
    <lineage>
        <taxon>Eukaryota</taxon>
        <taxon>Viridiplantae</taxon>
        <taxon>Streptophyta</taxon>
        <taxon>Embryophyta</taxon>
        <taxon>Tracheophyta</taxon>
        <taxon>Spermatophyta</taxon>
        <taxon>Magnoliopsida</taxon>
        <taxon>Liliopsida</taxon>
        <taxon>Poales</taxon>
        <taxon>Poaceae</taxon>
        <taxon>BOP clade</taxon>
        <taxon>Oryzoideae</taxon>
        <taxon>Oryzeae</taxon>
        <taxon>Oryzinae</taxon>
        <taxon>Oryza</taxon>
    </lineage>
</organism>
<evidence type="ECO:0000313" key="1">
    <source>
        <dbReference type="EnsemblPlants" id="OB02G35180.1"/>
    </source>
</evidence>
<sequence length="169" mass="19215">MSPQATVAPAHHLSELTLCLPHAWPCRRKKEGREFCYNNLETAEHLFFECKVTREVWIAVAPKIGYNQITNDLQTVVNLTDWWDRCALQPTKDQAKGYQSVQILVAWELRMERNRRVFRGESYRSIRLPVGSGTKSAPGPYVELVTLRESQIKQCGGAAESAQSEVLVL</sequence>
<proteinExistence type="predicted"/>
<dbReference type="EnsemblPlants" id="OB02G35180.1">
    <property type="protein sequence ID" value="OB02G35180.1"/>
    <property type="gene ID" value="OB02G35180"/>
</dbReference>
<evidence type="ECO:0008006" key="3">
    <source>
        <dbReference type="Google" id="ProtNLM"/>
    </source>
</evidence>
<dbReference type="Proteomes" id="UP000006038">
    <property type="component" value="Unassembled WGS sequence"/>
</dbReference>
<keyword evidence="2" id="KW-1185">Reference proteome</keyword>
<dbReference type="Gramene" id="OB02G35180.1">
    <property type="protein sequence ID" value="OB02G35180.1"/>
    <property type="gene ID" value="OB02G35180"/>
</dbReference>
<reference evidence="1" key="1">
    <citation type="submission" date="2013-04" db="UniProtKB">
        <authorList>
            <consortium name="EnsemblPlants"/>
        </authorList>
    </citation>
    <scope>IDENTIFICATION</scope>
</reference>
<dbReference type="AlphaFoldDB" id="J3LFV1"/>
<evidence type="ECO:0000313" key="2">
    <source>
        <dbReference type="Proteomes" id="UP000006038"/>
    </source>
</evidence>